<proteinExistence type="predicted"/>
<dbReference type="AlphaFoldDB" id="A0A9P4T906"/>
<gene>
    <name evidence="2" type="ORF">E8E13_007673</name>
</gene>
<keyword evidence="1" id="KW-0472">Membrane</keyword>
<protein>
    <submittedName>
        <fullName evidence="2">Uncharacterized protein</fullName>
    </submittedName>
</protein>
<evidence type="ECO:0000256" key="1">
    <source>
        <dbReference type="SAM" id="Phobius"/>
    </source>
</evidence>
<name>A0A9P4T906_CURKU</name>
<accession>A0A9P4T906</accession>
<feature type="transmembrane region" description="Helical" evidence="1">
    <location>
        <begin position="105"/>
        <end position="131"/>
    </location>
</feature>
<reference evidence="2" key="1">
    <citation type="submission" date="2019-04" db="EMBL/GenBank/DDBJ databases">
        <title>Sequencing of skin fungus with MAO and IRED activity.</title>
        <authorList>
            <person name="Marsaioli A.J."/>
            <person name="Bonatto J.M.C."/>
            <person name="Reis Junior O."/>
        </authorList>
    </citation>
    <scope>NUCLEOTIDE SEQUENCE</scope>
    <source>
        <strain evidence="2">30M1</strain>
    </source>
</reference>
<keyword evidence="1" id="KW-1133">Transmembrane helix</keyword>
<dbReference type="OrthoDB" id="10267969at2759"/>
<keyword evidence="1" id="KW-0812">Transmembrane</keyword>
<sequence length="210" mass="23859">MDEDGTDAHEERIVRKWIAQGRVKRASLSWRNTVLKCMLELSFGRLWYHTIEHILFTLLSLQHPRNIVLELGSHLANNFLGAYTFSMAPLATLLAFAIVPVHLQIVFIAAADLLGTVFVTMLIRLFGAWIVKMGFVQQYFRDGTEYIRQEILIAIDYKDALIDEFLLGLGNLKGKKGYDRELQSVTSGMVYGLFNAKVVMDSLGTKRCDE</sequence>
<evidence type="ECO:0000313" key="2">
    <source>
        <dbReference type="EMBL" id="KAF2998312.1"/>
    </source>
</evidence>
<evidence type="ECO:0000313" key="3">
    <source>
        <dbReference type="Proteomes" id="UP000801428"/>
    </source>
</evidence>
<feature type="transmembrane region" description="Helical" evidence="1">
    <location>
        <begin position="79"/>
        <end position="99"/>
    </location>
</feature>
<dbReference type="Proteomes" id="UP000801428">
    <property type="component" value="Unassembled WGS sequence"/>
</dbReference>
<comment type="caution">
    <text evidence="2">The sequence shown here is derived from an EMBL/GenBank/DDBJ whole genome shotgun (WGS) entry which is preliminary data.</text>
</comment>
<organism evidence="2 3">
    <name type="scientific">Curvularia kusanoi</name>
    <name type="common">Cochliobolus kusanoi</name>
    <dbReference type="NCBI Taxonomy" id="90978"/>
    <lineage>
        <taxon>Eukaryota</taxon>
        <taxon>Fungi</taxon>
        <taxon>Dikarya</taxon>
        <taxon>Ascomycota</taxon>
        <taxon>Pezizomycotina</taxon>
        <taxon>Dothideomycetes</taxon>
        <taxon>Pleosporomycetidae</taxon>
        <taxon>Pleosporales</taxon>
        <taxon>Pleosporineae</taxon>
        <taxon>Pleosporaceae</taxon>
        <taxon>Curvularia</taxon>
    </lineage>
</organism>
<dbReference type="EMBL" id="SWKU01000020">
    <property type="protein sequence ID" value="KAF2998312.1"/>
    <property type="molecule type" value="Genomic_DNA"/>
</dbReference>
<keyword evidence="3" id="KW-1185">Reference proteome</keyword>